<feature type="domain" description="ALIX V-shaped" evidence="2">
    <location>
        <begin position="1"/>
        <end position="46"/>
    </location>
</feature>
<accession>A0A9N9GK13</accession>
<dbReference type="Gene3D" id="1.20.140.50">
    <property type="entry name" value="alix/aip1 like domains"/>
    <property type="match status" value="1"/>
</dbReference>
<keyword evidence="4" id="KW-1185">Reference proteome</keyword>
<evidence type="ECO:0000313" key="4">
    <source>
        <dbReference type="Proteomes" id="UP000789572"/>
    </source>
</evidence>
<dbReference type="AlphaFoldDB" id="A0A9N9GK13"/>
<comment type="caution">
    <text evidence="3">The sequence shown here is derived from an EMBL/GenBank/DDBJ whole genome shotgun (WGS) entry which is preliminary data.</text>
</comment>
<proteinExistence type="predicted"/>
<evidence type="ECO:0000259" key="2">
    <source>
        <dbReference type="Pfam" id="PF13949"/>
    </source>
</evidence>
<protein>
    <submittedName>
        <fullName evidence="3">3578_t:CDS:1</fullName>
    </submittedName>
</protein>
<dbReference type="InterPro" id="IPR025304">
    <property type="entry name" value="ALIX_V_dom"/>
</dbReference>
<feature type="non-terminal residue" evidence="3">
    <location>
        <position position="118"/>
    </location>
</feature>
<name>A0A9N9GK13_9GLOM</name>
<dbReference type="OrthoDB" id="64867at2759"/>
<feature type="region of interest" description="Disordered" evidence="1">
    <location>
        <begin position="65"/>
        <end position="118"/>
    </location>
</feature>
<evidence type="ECO:0000256" key="1">
    <source>
        <dbReference type="SAM" id="MobiDB-lite"/>
    </source>
</evidence>
<dbReference type="EMBL" id="CAJVPJ010002044">
    <property type="protein sequence ID" value="CAG8611531.1"/>
    <property type="molecule type" value="Genomic_DNA"/>
</dbReference>
<reference evidence="3" key="1">
    <citation type="submission" date="2021-06" db="EMBL/GenBank/DDBJ databases">
        <authorList>
            <person name="Kallberg Y."/>
            <person name="Tangrot J."/>
            <person name="Rosling A."/>
        </authorList>
    </citation>
    <scope>NUCLEOTIDE SEQUENCE</scope>
    <source>
        <strain evidence="3">IA702</strain>
    </source>
</reference>
<organism evidence="3 4">
    <name type="scientific">Paraglomus occultum</name>
    <dbReference type="NCBI Taxonomy" id="144539"/>
    <lineage>
        <taxon>Eukaryota</taxon>
        <taxon>Fungi</taxon>
        <taxon>Fungi incertae sedis</taxon>
        <taxon>Mucoromycota</taxon>
        <taxon>Glomeromycotina</taxon>
        <taxon>Glomeromycetes</taxon>
        <taxon>Paraglomerales</taxon>
        <taxon>Paraglomeraceae</taxon>
        <taxon>Paraglomus</taxon>
    </lineage>
</organism>
<gene>
    <name evidence="3" type="ORF">POCULU_LOCUS7972</name>
</gene>
<sequence>QHLEAGYKRYYEILKNLQEGAKFYEGFRKPLNDFKDECFKFARNRKAAVDEQLDMLKLATTMSSVSVSPIPPNVTPGEWQPSMGIAFKDNTANQARPPAPGGAWTASHGLQFDKSEGR</sequence>
<dbReference type="Proteomes" id="UP000789572">
    <property type="component" value="Unassembled WGS sequence"/>
</dbReference>
<dbReference type="Pfam" id="PF13949">
    <property type="entry name" value="ALIX_LYPXL_bnd"/>
    <property type="match status" value="1"/>
</dbReference>
<evidence type="ECO:0000313" key="3">
    <source>
        <dbReference type="EMBL" id="CAG8611531.1"/>
    </source>
</evidence>